<accession>A0A4U8W2K5</accession>
<reference evidence="1 2" key="1">
    <citation type="submission" date="2019-02" db="EMBL/GenBank/DDBJ databases">
        <authorList>
            <consortium name="Pathogen Informatics"/>
        </authorList>
    </citation>
    <scope>NUCLEOTIDE SEQUENCE [LARGE SCALE GENOMIC DNA]</scope>
    <source>
        <strain evidence="1 2">3012STDY6756504</strain>
    </source>
</reference>
<dbReference type="Proteomes" id="UP000290439">
    <property type="component" value="Chromosome"/>
</dbReference>
<evidence type="ECO:0000313" key="1">
    <source>
        <dbReference type="EMBL" id="VFB00257.1"/>
    </source>
</evidence>
<evidence type="ECO:0008006" key="3">
    <source>
        <dbReference type="Google" id="ProtNLM"/>
    </source>
</evidence>
<dbReference type="AlphaFoldDB" id="A0A4U8W2K5"/>
<evidence type="ECO:0000313" key="2">
    <source>
        <dbReference type="Proteomes" id="UP000290439"/>
    </source>
</evidence>
<name>A0A4U8W2K5_9NOCA</name>
<organism evidence="1 2">
    <name type="scientific">Nocardia cyriacigeorgica</name>
    <dbReference type="NCBI Taxonomy" id="135487"/>
    <lineage>
        <taxon>Bacteria</taxon>
        <taxon>Bacillati</taxon>
        <taxon>Actinomycetota</taxon>
        <taxon>Actinomycetes</taxon>
        <taxon>Mycobacteriales</taxon>
        <taxon>Nocardiaceae</taxon>
        <taxon>Nocardia</taxon>
    </lineage>
</organism>
<sequence>MARTVRIDPDAVNTYKVVADQVAGELVGAAAQLEPGTDIARIASGVGLLGADFATEFVAAVGDDHTALTTAATLVTAYGQTVQGQAAAAADLDATAATALGRAGEQA</sequence>
<protein>
    <recommendedName>
        <fullName evidence="3">ESX-1 secretion-associated protein</fullName>
    </recommendedName>
</protein>
<proteinExistence type="predicted"/>
<dbReference type="RefSeq" id="WP_130918177.1">
    <property type="nucleotide sequence ID" value="NZ_LR215973.1"/>
</dbReference>
<dbReference type="EMBL" id="LR215973">
    <property type="protein sequence ID" value="VFB00257.1"/>
    <property type="molecule type" value="Genomic_DNA"/>
</dbReference>
<gene>
    <name evidence="1" type="ORF">NCTC10797_04051</name>
</gene>